<feature type="transmembrane region" description="Helical" evidence="1">
    <location>
        <begin position="227"/>
        <end position="246"/>
    </location>
</feature>
<dbReference type="OrthoDB" id="343560at2"/>
<evidence type="ECO:0000313" key="2">
    <source>
        <dbReference type="EMBL" id="PSK97608.1"/>
    </source>
</evidence>
<feature type="transmembrane region" description="Helical" evidence="1">
    <location>
        <begin position="150"/>
        <end position="171"/>
    </location>
</feature>
<dbReference type="EMBL" id="PYGF01000021">
    <property type="protein sequence ID" value="PSK97608.1"/>
    <property type="molecule type" value="Genomic_DNA"/>
</dbReference>
<feature type="transmembrane region" description="Helical" evidence="1">
    <location>
        <begin position="83"/>
        <end position="103"/>
    </location>
</feature>
<keyword evidence="1" id="KW-1133">Transmembrane helix</keyword>
<evidence type="ECO:0000256" key="1">
    <source>
        <dbReference type="SAM" id="Phobius"/>
    </source>
</evidence>
<organism evidence="2 3">
    <name type="scientific">Cecembia rubra</name>
    <dbReference type="NCBI Taxonomy" id="1485585"/>
    <lineage>
        <taxon>Bacteria</taxon>
        <taxon>Pseudomonadati</taxon>
        <taxon>Bacteroidota</taxon>
        <taxon>Cytophagia</taxon>
        <taxon>Cytophagales</taxon>
        <taxon>Cyclobacteriaceae</taxon>
        <taxon>Cecembia</taxon>
    </lineage>
</organism>
<keyword evidence="3" id="KW-1185">Reference proteome</keyword>
<feature type="transmembrane region" description="Helical" evidence="1">
    <location>
        <begin position="200"/>
        <end position="220"/>
    </location>
</feature>
<keyword evidence="1" id="KW-0812">Transmembrane</keyword>
<feature type="transmembrane region" description="Helical" evidence="1">
    <location>
        <begin position="52"/>
        <end position="71"/>
    </location>
</feature>
<feature type="transmembrane region" description="Helical" evidence="1">
    <location>
        <begin position="115"/>
        <end position="138"/>
    </location>
</feature>
<name>A0A2P8DK90_9BACT</name>
<sequence length="247" mass="28179">MKQLIGEIFKRNKALARFGLINFAVFFFLMILSFFDGRTLLGTNLWFKPMKFALSIGLFSWTMAWFLAYIGRAAQVKKIQWTIILMMTIEQLIIIAQAARAELSHFNISSLLNNILFNIMGIAIFVNTIVVFWTFLLIRKEKNLPKGYKMGILSGMLIFCIASLQGFVMAANLGHTWGAADGQEGIFFLNWAKGYIDLRIFHFLGLHALQIIPLFAWYFAKDSSGPVLLFSIFFISLASTTLWIVFL</sequence>
<proteinExistence type="predicted"/>
<dbReference type="AlphaFoldDB" id="A0A2P8DK90"/>
<feature type="transmembrane region" description="Helical" evidence="1">
    <location>
        <begin position="14"/>
        <end position="32"/>
    </location>
</feature>
<gene>
    <name evidence="2" type="ORF">CLV48_12125</name>
</gene>
<dbReference type="RefSeq" id="WP_106569112.1">
    <property type="nucleotide sequence ID" value="NZ_PYGF01000021.1"/>
</dbReference>
<protein>
    <submittedName>
        <fullName evidence="2">Uncharacterized protein</fullName>
    </submittedName>
</protein>
<accession>A0A2P8DK90</accession>
<keyword evidence="1" id="KW-0472">Membrane</keyword>
<evidence type="ECO:0000313" key="3">
    <source>
        <dbReference type="Proteomes" id="UP000240708"/>
    </source>
</evidence>
<reference evidence="2 3" key="1">
    <citation type="submission" date="2018-03" db="EMBL/GenBank/DDBJ databases">
        <title>Genomic Encyclopedia of Archaeal and Bacterial Type Strains, Phase II (KMG-II): from individual species to whole genera.</title>
        <authorList>
            <person name="Goeker M."/>
        </authorList>
    </citation>
    <scope>NUCLEOTIDE SEQUENCE [LARGE SCALE GENOMIC DNA]</scope>
    <source>
        <strain evidence="2 3">DSM 28057</strain>
    </source>
</reference>
<comment type="caution">
    <text evidence="2">The sequence shown here is derived from an EMBL/GenBank/DDBJ whole genome shotgun (WGS) entry which is preliminary data.</text>
</comment>
<dbReference type="Proteomes" id="UP000240708">
    <property type="component" value="Unassembled WGS sequence"/>
</dbReference>